<organism evidence="1 2">
    <name type="scientific">Microvirga alba</name>
    <dbReference type="NCBI Taxonomy" id="2791025"/>
    <lineage>
        <taxon>Bacteria</taxon>
        <taxon>Pseudomonadati</taxon>
        <taxon>Pseudomonadota</taxon>
        <taxon>Alphaproteobacteria</taxon>
        <taxon>Hyphomicrobiales</taxon>
        <taxon>Methylobacteriaceae</taxon>
        <taxon>Microvirga</taxon>
    </lineage>
</organism>
<evidence type="ECO:0000313" key="1">
    <source>
        <dbReference type="EMBL" id="MBF9234727.1"/>
    </source>
</evidence>
<comment type="caution">
    <text evidence="1">The sequence shown here is derived from an EMBL/GenBank/DDBJ whole genome shotgun (WGS) entry which is preliminary data.</text>
</comment>
<name>A0A931FQK3_9HYPH</name>
<gene>
    <name evidence="1" type="ORF">I2H38_15230</name>
</gene>
<dbReference type="RefSeq" id="WP_196272723.1">
    <property type="nucleotide sequence ID" value="NZ_JADQDO010000008.1"/>
</dbReference>
<proteinExistence type="predicted"/>
<accession>A0A931FQK3</accession>
<protein>
    <recommendedName>
        <fullName evidence="3">Nitrate reductase</fullName>
    </recommendedName>
</protein>
<reference evidence="1" key="1">
    <citation type="submission" date="2020-11" db="EMBL/GenBank/DDBJ databases">
        <authorList>
            <person name="Kim M.K."/>
        </authorList>
    </citation>
    <scope>NUCLEOTIDE SEQUENCE</scope>
    <source>
        <strain evidence="1">BT350</strain>
    </source>
</reference>
<sequence>MTRLGAFLKGAFGRPKPDREAVQRVKEWTRAVLQAAPDTAFAVNEIACTDPSCPGIETIILVMEPGVKTRAYKVAKALDDVTEEDIRVAIAQ</sequence>
<evidence type="ECO:0000313" key="2">
    <source>
        <dbReference type="Proteomes" id="UP000599312"/>
    </source>
</evidence>
<keyword evidence="2" id="KW-1185">Reference proteome</keyword>
<evidence type="ECO:0008006" key="3">
    <source>
        <dbReference type="Google" id="ProtNLM"/>
    </source>
</evidence>
<dbReference type="Proteomes" id="UP000599312">
    <property type="component" value="Unassembled WGS sequence"/>
</dbReference>
<dbReference type="AlphaFoldDB" id="A0A931FQK3"/>
<dbReference type="EMBL" id="JADQDO010000008">
    <property type="protein sequence ID" value="MBF9234727.1"/>
    <property type="molecule type" value="Genomic_DNA"/>
</dbReference>